<evidence type="ECO:0000313" key="2">
    <source>
        <dbReference type="Proteomes" id="UP001163603"/>
    </source>
</evidence>
<proteinExistence type="predicted"/>
<dbReference type="Proteomes" id="UP001163603">
    <property type="component" value="Chromosome 11"/>
</dbReference>
<organism evidence="1 2">
    <name type="scientific">Pistacia integerrima</name>
    <dbReference type="NCBI Taxonomy" id="434235"/>
    <lineage>
        <taxon>Eukaryota</taxon>
        <taxon>Viridiplantae</taxon>
        <taxon>Streptophyta</taxon>
        <taxon>Embryophyta</taxon>
        <taxon>Tracheophyta</taxon>
        <taxon>Spermatophyta</taxon>
        <taxon>Magnoliopsida</taxon>
        <taxon>eudicotyledons</taxon>
        <taxon>Gunneridae</taxon>
        <taxon>Pentapetalae</taxon>
        <taxon>rosids</taxon>
        <taxon>malvids</taxon>
        <taxon>Sapindales</taxon>
        <taxon>Anacardiaceae</taxon>
        <taxon>Pistacia</taxon>
    </lineage>
</organism>
<accession>A0ACC0XQY3</accession>
<evidence type="ECO:0000313" key="1">
    <source>
        <dbReference type="EMBL" id="KAJ0021503.1"/>
    </source>
</evidence>
<name>A0ACC0XQY3_9ROSI</name>
<sequence length="140" mass="15317">MDGTFAMDHRYGLGQLYSMQRTFFWSKNSEILFSGWPGTSSGMYALALIFVFVLAVLVEWLSHCKLIKPESNHVVAGLFQTFLHAIRVGLAYLVILAIISFNGGVFLAAVAGHALGFLLFGSQSFKRSTPTPLPAKTADV</sequence>
<dbReference type="EMBL" id="CM047746">
    <property type="protein sequence ID" value="KAJ0021503.1"/>
    <property type="molecule type" value="Genomic_DNA"/>
</dbReference>
<protein>
    <submittedName>
        <fullName evidence="1">Uncharacterized protein</fullName>
    </submittedName>
</protein>
<reference evidence="2" key="1">
    <citation type="journal article" date="2023" name="G3 (Bethesda)">
        <title>Genome assembly and association tests identify interacting loci associated with vigor, precocity, and sex in interspecific pistachio rootstocks.</title>
        <authorList>
            <person name="Palmer W."/>
            <person name="Jacygrad E."/>
            <person name="Sagayaradj S."/>
            <person name="Cavanaugh K."/>
            <person name="Han R."/>
            <person name="Bertier L."/>
            <person name="Beede B."/>
            <person name="Kafkas S."/>
            <person name="Golino D."/>
            <person name="Preece J."/>
            <person name="Michelmore R."/>
        </authorList>
    </citation>
    <scope>NUCLEOTIDE SEQUENCE [LARGE SCALE GENOMIC DNA]</scope>
</reference>
<comment type="caution">
    <text evidence="1">The sequence shown here is derived from an EMBL/GenBank/DDBJ whole genome shotgun (WGS) entry which is preliminary data.</text>
</comment>
<gene>
    <name evidence="1" type="ORF">Pint_32682</name>
</gene>
<keyword evidence="2" id="KW-1185">Reference proteome</keyword>